<dbReference type="GO" id="GO:0008170">
    <property type="term" value="F:N-methyltransferase activity"/>
    <property type="evidence" value="ECO:0007669"/>
    <property type="project" value="InterPro"/>
</dbReference>
<dbReference type="PANTHER" id="PTHR13370">
    <property type="entry name" value="RNA METHYLASE-RELATED"/>
    <property type="match status" value="1"/>
</dbReference>
<dbReference type="InterPro" id="IPR002941">
    <property type="entry name" value="DNA_methylase_N4/N6"/>
</dbReference>
<protein>
    <recommendedName>
        <fullName evidence="5">Methyltransferase</fullName>
        <ecNumber evidence="5">2.1.1.-</ecNumber>
    </recommendedName>
</protein>
<dbReference type="PROSITE" id="PS00092">
    <property type="entry name" value="N6_MTASE"/>
    <property type="match status" value="1"/>
</dbReference>
<evidence type="ECO:0000259" key="6">
    <source>
        <dbReference type="Pfam" id="PF01555"/>
    </source>
</evidence>
<dbReference type="GO" id="GO:0003677">
    <property type="term" value="F:DNA binding"/>
    <property type="evidence" value="ECO:0007669"/>
    <property type="project" value="InterPro"/>
</dbReference>
<evidence type="ECO:0000256" key="2">
    <source>
        <dbReference type="ARBA" id="ARBA00022603"/>
    </source>
</evidence>
<dbReference type="SUPFAM" id="SSF53335">
    <property type="entry name" value="S-adenosyl-L-methionine-dependent methyltransferases"/>
    <property type="match status" value="1"/>
</dbReference>
<dbReference type="Gene3D" id="3.40.50.150">
    <property type="entry name" value="Vaccinia Virus protein VP39"/>
    <property type="match status" value="1"/>
</dbReference>
<dbReference type="EC" id="2.1.1.-" evidence="5"/>
<dbReference type="GO" id="GO:0005737">
    <property type="term" value="C:cytoplasm"/>
    <property type="evidence" value="ECO:0007669"/>
    <property type="project" value="TreeGrafter"/>
</dbReference>
<dbReference type="InterPro" id="IPR029063">
    <property type="entry name" value="SAM-dependent_MTases_sf"/>
</dbReference>
<dbReference type="GO" id="GO:0032259">
    <property type="term" value="P:methylation"/>
    <property type="evidence" value="ECO:0007669"/>
    <property type="project" value="UniProtKB-KW"/>
</dbReference>
<dbReference type="EMBL" id="QRHG01000048">
    <property type="protein sequence ID" value="RHF56915.1"/>
    <property type="molecule type" value="Genomic_DNA"/>
</dbReference>
<dbReference type="PRINTS" id="PR00508">
    <property type="entry name" value="S21N4MTFRASE"/>
</dbReference>
<evidence type="ECO:0000313" key="8">
    <source>
        <dbReference type="Proteomes" id="UP000284902"/>
    </source>
</evidence>
<dbReference type="InterPro" id="IPR002052">
    <property type="entry name" value="DNA_methylase_N6_adenine_CS"/>
</dbReference>
<evidence type="ECO:0000313" key="7">
    <source>
        <dbReference type="EMBL" id="RHF56915.1"/>
    </source>
</evidence>
<comment type="caution">
    <text evidence="7">The sequence shown here is derived from an EMBL/GenBank/DDBJ whole genome shotgun (WGS) entry which is preliminary data.</text>
</comment>
<dbReference type="RefSeq" id="WP_118213255.1">
    <property type="nucleotide sequence ID" value="NZ_JAQEAN010000051.1"/>
</dbReference>
<dbReference type="Proteomes" id="UP000284902">
    <property type="component" value="Unassembled WGS sequence"/>
</dbReference>
<dbReference type="InterPro" id="IPR001091">
    <property type="entry name" value="RM_Methyltransferase"/>
</dbReference>
<evidence type="ECO:0000256" key="4">
    <source>
        <dbReference type="ARBA" id="ARBA00022747"/>
    </source>
</evidence>
<reference evidence="7 8" key="1">
    <citation type="submission" date="2018-08" db="EMBL/GenBank/DDBJ databases">
        <title>A genome reference for cultivated species of the human gut microbiota.</title>
        <authorList>
            <person name="Zou Y."/>
            <person name="Xue W."/>
            <person name="Luo G."/>
        </authorList>
    </citation>
    <scope>NUCLEOTIDE SEQUENCE [LARGE SCALE GENOMIC DNA]</scope>
    <source>
        <strain evidence="7 8">AM25-1LB</strain>
    </source>
</reference>
<organism evidence="7 8">
    <name type="scientific">[Ruminococcus] lactaris</name>
    <dbReference type="NCBI Taxonomy" id="46228"/>
    <lineage>
        <taxon>Bacteria</taxon>
        <taxon>Bacillati</taxon>
        <taxon>Bacillota</taxon>
        <taxon>Clostridia</taxon>
        <taxon>Lachnospirales</taxon>
        <taxon>Lachnospiraceae</taxon>
        <taxon>Mediterraneibacter</taxon>
    </lineage>
</organism>
<dbReference type="AlphaFoldDB" id="A0A414P1D6"/>
<proteinExistence type="inferred from homology"/>
<gene>
    <name evidence="7" type="ORF">DW672_12575</name>
</gene>
<dbReference type="PANTHER" id="PTHR13370:SF24">
    <property type="entry name" value="TYPE III RESTRICTION-MODIFICATION ENZYME STYLTI MOD SUBUNIT"/>
    <property type="match status" value="1"/>
</dbReference>
<evidence type="ECO:0000256" key="3">
    <source>
        <dbReference type="ARBA" id="ARBA00022679"/>
    </source>
</evidence>
<name>A0A414P1D6_9FIRM</name>
<sequence length="407" mass="47109">MEFNNAYCGDCYELLRHIESETIDAIYMDPPFFTQETQTLSNKEGVEYSFADSWKNMNEYIEYIKVRIQECKRVLKKTGSIFVHCDRNASHYLKIVLDEIFGVANFQSEIIWSYKRWSNSKKGLLNNHQSIFFYSKTKDFKFNTIYTDYSETTNVDQILQDRIRDEKGKSKYKVDEKGHAVMGKAKKGVPLSDVWEIPYLNPKAKERVGYPTQKPIILLEQIIKLVTDENDVVLDPFMGSGTTLVASKLLNRQYLGFDIKNNAVDLTLDRLENIIKTDSFLLQKGKKAYQNLDEECMTIIKSIEAVPVQRNSGIDGFLKEHIDEGTVAIRIQRQNETLSETVGKLLKATKKKKCAYIVVIRTHCDYIDVFDYNDAPNNLLIIDRYDLQIKKISEKINKNISRKTAVC</sequence>
<evidence type="ECO:0000256" key="5">
    <source>
        <dbReference type="RuleBase" id="RU362026"/>
    </source>
</evidence>
<dbReference type="GO" id="GO:0009307">
    <property type="term" value="P:DNA restriction-modification system"/>
    <property type="evidence" value="ECO:0007669"/>
    <property type="project" value="UniProtKB-KW"/>
</dbReference>
<dbReference type="Pfam" id="PF01555">
    <property type="entry name" value="N6_N4_Mtase"/>
    <property type="match status" value="1"/>
</dbReference>
<keyword evidence="2 7" id="KW-0489">Methyltransferase</keyword>
<comment type="similarity">
    <text evidence="1 5">Belongs to the N(4)/N(6)-methyltransferase family.</text>
</comment>
<evidence type="ECO:0000256" key="1">
    <source>
        <dbReference type="ARBA" id="ARBA00006594"/>
    </source>
</evidence>
<keyword evidence="3 7" id="KW-0808">Transferase</keyword>
<dbReference type="FunFam" id="3.40.50.150:FF:000347">
    <property type="entry name" value="Methyltransferase"/>
    <property type="match status" value="1"/>
</dbReference>
<feature type="domain" description="DNA methylase N-4/N-6" evidence="6">
    <location>
        <begin position="23"/>
        <end position="267"/>
    </location>
</feature>
<keyword evidence="4" id="KW-0680">Restriction system</keyword>
<accession>A0A414P1D6</accession>